<evidence type="ECO:0000256" key="1">
    <source>
        <dbReference type="SAM" id="MobiDB-lite"/>
    </source>
</evidence>
<feature type="region of interest" description="Disordered" evidence="1">
    <location>
        <begin position="407"/>
        <end position="427"/>
    </location>
</feature>
<dbReference type="Proteomes" id="UP000319663">
    <property type="component" value="Unassembled WGS sequence"/>
</dbReference>
<feature type="compositionally biased region" description="Low complexity" evidence="1">
    <location>
        <begin position="1062"/>
        <end position="1072"/>
    </location>
</feature>
<dbReference type="InterPro" id="IPR015943">
    <property type="entry name" value="WD40/YVTN_repeat-like_dom_sf"/>
</dbReference>
<dbReference type="AlphaFoldDB" id="A0A507R2B9"/>
<dbReference type="InterPro" id="IPR001680">
    <property type="entry name" value="WD40_rpt"/>
</dbReference>
<evidence type="ECO:0000313" key="3">
    <source>
        <dbReference type="Proteomes" id="UP000319663"/>
    </source>
</evidence>
<gene>
    <name evidence="2" type="ORF">MPDQ_004666</name>
</gene>
<feature type="region of interest" description="Disordered" evidence="1">
    <location>
        <begin position="816"/>
        <end position="836"/>
    </location>
</feature>
<dbReference type="SMART" id="SM00320">
    <property type="entry name" value="WD40"/>
    <property type="match status" value="10"/>
</dbReference>
<feature type="compositionally biased region" description="Polar residues" evidence="1">
    <location>
        <begin position="294"/>
        <end position="309"/>
    </location>
</feature>
<dbReference type="Pfam" id="PF00400">
    <property type="entry name" value="WD40"/>
    <property type="match status" value="2"/>
</dbReference>
<dbReference type="SUPFAM" id="SSF50978">
    <property type="entry name" value="WD40 repeat-like"/>
    <property type="match status" value="1"/>
</dbReference>
<sequence>MAYNPPFTIKSKAATAGSPMRTTPSNSPALRPPARSPQKPTYQSNLSLQTVIGTTITTPNGLSVHEQSNSFALCAGSTAVLAELDDENNISQRFFRARPSATSINPVASFYNQNSTPATPEPKSRSLSVVKANANGVGGSSYNSSPTTDWADAVNTRPWSSRERVKAVTCVSVSPNGRLLAFGETGYNPRVLIFSTTKGSSPDVPLTILNEHTFGVRSLAFSTDSQYLATLGDVNDGFLFVWAVSLSNGSARLHSANKCTSFVKSICWMGQTLITAGVRHVKVWRLPDVRPASPSKTPSNVDPNSSPANSAPKALSGRNCILGGLGSQIFTCVASISDHEAVLGTDAGAVCYLDGSDGSPKLSLVKIVEFGIASLAVDSDGESVWLGGRGVRIQRLTFEDLRNLTVSAPSSPVSTQRTPAEHHTKGPAVTSMGFLSSHLVTLDSRRAIHIYATESLDEDGQQDHSEALLPAHRDAVLGIGPLKVPNDRGAEFYTWSCEGTVNFWDTGGRCHDSQKIDLEQLSRADEDITNELKIVRTTDSMDFFISGDKFGVLRVLSGQPWENIQEVRAHGGEITDIAIHELSQGCFLVASCGRDRMVQLFRKDEVGFELIQTMEDHVGAVGQLLFLNNGEKLLSCSADRTILVRDRVIREVDGMEVLAYIISKVITLKSSPVSMTVMPDDPDTLVFSTIDRCIQLYSLETGRHIRSFRSSDQEASDAVVMNSLTVSTGIPGQSPKLLVGVSSTDKSIRVYDLERETLLTGEFGHTEGVSALYFLESRPATPESPGKRLLISAGIDGIVIIWKLSVQLQLQSVQEPFQDNPREDDDTPSKGSIAAKAPLRRILSRSELASFQQTTSSPTFIREPSLVIRRKMSKQSLVSSSLRTGNGTSITPPPPIPAPCRSSTSTSIDRDGRSPSPLSPKTRSTRRLHSENHYRSRNSSVDVRSRIRNSGKNDPGSLTSSTEQICRTLRTYRKKLSISTERIDCAKELERELNLTLRTLTSRVKNTEEASETTETDSSGKENGRLLIPPPVPSSENKRPRTPRRAPSTPNLSRMGSRNFSRSRSVGREGSV</sequence>
<keyword evidence="3" id="KW-1185">Reference proteome</keyword>
<proteinExistence type="predicted"/>
<dbReference type="InterPro" id="IPR052779">
    <property type="entry name" value="WDR62"/>
</dbReference>
<dbReference type="EMBL" id="VIFY01000030">
    <property type="protein sequence ID" value="TQB74560.1"/>
    <property type="molecule type" value="Genomic_DNA"/>
</dbReference>
<dbReference type="InterPro" id="IPR011047">
    <property type="entry name" value="Quinoprotein_ADH-like_sf"/>
</dbReference>
<organism evidence="2 3">
    <name type="scientific">Monascus purpureus</name>
    <name type="common">Red mold</name>
    <name type="synonym">Monascus anka</name>
    <dbReference type="NCBI Taxonomy" id="5098"/>
    <lineage>
        <taxon>Eukaryota</taxon>
        <taxon>Fungi</taxon>
        <taxon>Dikarya</taxon>
        <taxon>Ascomycota</taxon>
        <taxon>Pezizomycotina</taxon>
        <taxon>Eurotiomycetes</taxon>
        <taxon>Eurotiomycetidae</taxon>
        <taxon>Eurotiales</taxon>
        <taxon>Aspergillaceae</taxon>
        <taxon>Monascus</taxon>
    </lineage>
</organism>
<dbReference type="InterPro" id="IPR036322">
    <property type="entry name" value="WD40_repeat_dom_sf"/>
</dbReference>
<dbReference type="SUPFAM" id="SSF50998">
    <property type="entry name" value="Quinoprotein alcohol dehydrogenase-like"/>
    <property type="match status" value="1"/>
</dbReference>
<feature type="region of interest" description="Disordered" evidence="1">
    <location>
        <begin position="1"/>
        <end position="42"/>
    </location>
</feature>
<dbReference type="PANTHER" id="PTHR45589">
    <property type="entry name" value="WD REPEAT DOMAIN 62, ISOFORM G"/>
    <property type="match status" value="1"/>
</dbReference>
<feature type="compositionally biased region" description="Polar residues" evidence="1">
    <location>
        <begin position="407"/>
        <end position="418"/>
    </location>
</feature>
<feature type="compositionally biased region" description="Polar residues" evidence="1">
    <location>
        <begin position="874"/>
        <end position="890"/>
    </location>
</feature>
<feature type="region of interest" description="Disordered" evidence="1">
    <location>
        <begin position="289"/>
        <end position="311"/>
    </location>
</feature>
<dbReference type="PANTHER" id="PTHR45589:SF1">
    <property type="entry name" value="WD REPEAT DOMAIN 62, ISOFORM G"/>
    <property type="match status" value="1"/>
</dbReference>
<reference evidence="2 3" key="1">
    <citation type="submission" date="2019-06" db="EMBL/GenBank/DDBJ databases">
        <title>Wine fermentation using esterase from Monascus purpureus.</title>
        <authorList>
            <person name="Geng C."/>
            <person name="Zhang Y."/>
        </authorList>
    </citation>
    <scope>NUCLEOTIDE SEQUENCE [LARGE SCALE GENOMIC DNA]</scope>
    <source>
        <strain evidence="2">HQ1</strain>
    </source>
</reference>
<feature type="region of interest" description="Disordered" evidence="1">
    <location>
        <begin position="1004"/>
        <end position="1072"/>
    </location>
</feature>
<feature type="compositionally biased region" description="Polar residues" evidence="1">
    <location>
        <begin position="1051"/>
        <end position="1060"/>
    </location>
</feature>
<name>A0A507R2B9_MONPU</name>
<dbReference type="Gene3D" id="2.130.10.10">
    <property type="entry name" value="YVTN repeat-like/Quinoprotein amine dehydrogenase"/>
    <property type="match status" value="3"/>
</dbReference>
<feature type="region of interest" description="Disordered" evidence="1">
    <location>
        <begin position="872"/>
        <end position="962"/>
    </location>
</feature>
<accession>A0A507R2B9</accession>
<evidence type="ECO:0000313" key="2">
    <source>
        <dbReference type="EMBL" id="TQB74560.1"/>
    </source>
</evidence>
<dbReference type="OrthoDB" id="6252103at2759"/>
<protein>
    <submittedName>
        <fullName evidence="2">Uncharacterized protein</fullName>
    </submittedName>
</protein>
<dbReference type="STRING" id="5098.A0A507R2B9"/>
<comment type="caution">
    <text evidence="2">The sequence shown here is derived from an EMBL/GenBank/DDBJ whole genome shotgun (WGS) entry which is preliminary data.</text>
</comment>